<comment type="caution">
    <text evidence="2">The sequence shown here is derived from an EMBL/GenBank/DDBJ whole genome shotgun (WGS) entry which is preliminary data.</text>
</comment>
<keyword evidence="1" id="KW-0812">Transmembrane</keyword>
<organism evidence="2 3">
    <name type="scientific">Piscirickettsia litoralis</name>
    <dbReference type="NCBI Taxonomy" id="1891921"/>
    <lineage>
        <taxon>Bacteria</taxon>
        <taxon>Pseudomonadati</taxon>
        <taxon>Pseudomonadota</taxon>
        <taxon>Gammaproteobacteria</taxon>
        <taxon>Thiotrichales</taxon>
        <taxon>Piscirickettsiaceae</taxon>
        <taxon>Piscirickettsia</taxon>
    </lineage>
</organism>
<gene>
    <name evidence="2" type="ORF">BGC07_17545</name>
</gene>
<protein>
    <submittedName>
        <fullName evidence="2">Uncharacterized protein</fullName>
    </submittedName>
</protein>
<dbReference type="EMBL" id="MDTU01000005">
    <property type="protein sequence ID" value="ODN41218.1"/>
    <property type="molecule type" value="Genomic_DNA"/>
</dbReference>
<dbReference type="Proteomes" id="UP000094329">
    <property type="component" value="Unassembled WGS sequence"/>
</dbReference>
<accession>A0ABX2ZXL1</accession>
<keyword evidence="3" id="KW-1185">Reference proteome</keyword>
<feature type="transmembrane region" description="Helical" evidence="1">
    <location>
        <begin position="32"/>
        <end position="50"/>
    </location>
</feature>
<name>A0ABX2ZXL1_9GAMM</name>
<reference evidence="2 3" key="1">
    <citation type="submission" date="2016-08" db="EMBL/GenBank/DDBJ databases">
        <title>Draft genome sequence of Candidatus Piscirickettsia litoralis, from seawater.</title>
        <authorList>
            <person name="Wan X."/>
            <person name="Lee A.J."/>
            <person name="Hou S."/>
            <person name="Donachie S.P."/>
        </authorList>
    </citation>
    <scope>NUCLEOTIDE SEQUENCE [LARGE SCALE GENOMIC DNA]</scope>
    <source>
        <strain evidence="2 3">Y2</strain>
    </source>
</reference>
<evidence type="ECO:0000256" key="1">
    <source>
        <dbReference type="SAM" id="Phobius"/>
    </source>
</evidence>
<evidence type="ECO:0000313" key="2">
    <source>
        <dbReference type="EMBL" id="ODN41218.1"/>
    </source>
</evidence>
<proteinExistence type="predicted"/>
<keyword evidence="1" id="KW-1133">Transmembrane helix</keyword>
<keyword evidence="1" id="KW-0472">Membrane</keyword>
<evidence type="ECO:0000313" key="3">
    <source>
        <dbReference type="Proteomes" id="UP000094329"/>
    </source>
</evidence>
<sequence>MLPIINSKLFRLLSSNRWTVFSWWETTVITDVKFFICLAYCGFINVLILIKTIESEIQKHFWYCSTKEAAVKPTWFLRIVNFSNFFEQHFTFKQWVVSAVMLDDVSIIAGKYGAANFQWSRRGMIKDFVHKIVRVNTVKLRILSKGGKQ</sequence>